<keyword evidence="1" id="KW-0472">Membrane</keyword>
<protein>
    <recommendedName>
        <fullName evidence="4">Integral membrane protein</fullName>
    </recommendedName>
</protein>
<name>R7ZR62_9BACT</name>
<comment type="caution">
    <text evidence="2">The sequence shown here is derived from an EMBL/GenBank/DDBJ whole genome shotgun (WGS) entry which is preliminary data.</text>
</comment>
<feature type="transmembrane region" description="Helical" evidence="1">
    <location>
        <begin position="57"/>
        <end position="78"/>
    </location>
</feature>
<reference evidence="2 3" key="1">
    <citation type="submission" date="2013-02" db="EMBL/GenBank/DDBJ databases">
        <title>A novel strain isolated from Lonar lake, Maharashtra, India.</title>
        <authorList>
            <person name="Singh A."/>
        </authorList>
    </citation>
    <scope>NUCLEOTIDE SEQUENCE [LARGE SCALE GENOMIC DNA]</scope>
    <source>
        <strain evidence="2 3">AK24</strain>
    </source>
</reference>
<evidence type="ECO:0008006" key="4">
    <source>
        <dbReference type="Google" id="ProtNLM"/>
    </source>
</evidence>
<evidence type="ECO:0000313" key="2">
    <source>
        <dbReference type="EMBL" id="EON76590.1"/>
    </source>
</evidence>
<accession>R7ZR62</accession>
<keyword evidence="1" id="KW-0812">Transmembrane</keyword>
<proteinExistence type="predicted"/>
<evidence type="ECO:0000313" key="3">
    <source>
        <dbReference type="Proteomes" id="UP000013909"/>
    </source>
</evidence>
<feature type="transmembrane region" description="Helical" evidence="1">
    <location>
        <begin position="93"/>
        <end position="113"/>
    </location>
</feature>
<keyword evidence="1" id="KW-1133">Transmembrane helix</keyword>
<organism evidence="2 3">
    <name type="scientific">Lunatimonas lonarensis</name>
    <dbReference type="NCBI Taxonomy" id="1232681"/>
    <lineage>
        <taxon>Bacteria</taxon>
        <taxon>Pseudomonadati</taxon>
        <taxon>Bacteroidota</taxon>
        <taxon>Cytophagia</taxon>
        <taxon>Cytophagales</taxon>
        <taxon>Cyclobacteriaceae</taxon>
    </lineage>
</organism>
<gene>
    <name evidence="2" type="ORF">ADIS_3040</name>
</gene>
<dbReference type="AlphaFoldDB" id="R7ZR62"/>
<dbReference type="Proteomes" id="UP000013909">
    <property type="component" value="Unassembled WGS sequence"/>
</dbReference>
<dbReference type="EMBL" id="AQHR01000085">
    <property type="protein sequence ID" value="EON76590.1"/>
    <property type="molecule type" value="Genomic_DNA"/>
</dbReference>
<evidence type="ECO:0000256" key="1">
    <source>
        <dbReference type="SAM" id="Phobius"/>
    </source>
</evidence>
<sequence>MVGLGLVLWLLILLNVIMETKNTSFFHPSELQSNTSVLTMSAYVFSGLIRIFEWPFVLWYGVLALLAVNILLIGKLIYDLGSKAQAYPTRAKVWAGVRLLINLALVFVAVYYMRLG</sequence>
<keyword evidence="3" id="KW-1185">Reference proteome</keyword>